<comment type="caution">
    <text evidence="1">The sequence shown here is derived from an EMBL/GenBank/DDBJ whole genome shotgun (WGS) entry which is preliminary data.</text>
</comment>
<evidence type="ECO:0000313" key="1">
    <source>
        <dbReference type="EMBL" id="RNA05732.1"/>
    </source>
</evidence>
<dbReference type="AlphaFoldDB" id="A0A3M7Q3G4"/>
<proteinExistence type="predicted"/>
<organism evidence="1 2">
    <name type="scientific">Brachionus plicatilis</name>
    <name type="common">Marine rotifer</name>
    <name type="synonym">Brachionus muelleri</name>
    <dbReference type="NCBI Taxonomy" id="10195"/>
    <lineage>
        <taxon>Eukaryota</taxon>
        <taxon>Metazoa</taxon>
        <taxon>Spiralia</taxon>
        <taxon>Gnathifera</taxon>
        <taxon>Rotifera</taxon>
        <taxon>Eurotatoria</taxon>
        <taxon>Monogononta</taxon>
        <taxon>Pseudotrocha</taxon>
        <taxon>Ploima</taxon>
        <taxon>Brachionidae</taxon>
        <taxon>Brachionus</taxon>
    </lineage>
</organism>
<accession>A0A3M7Q3G4</accession>
<dbReference type="Proteomes" id="UP000276133">
    <property type="component" value="Unassembled WGS sequence"/>
</dbReference>
<sequence length="75" mass="8982">MGFFNFFKKFYLTLAKILRNSFLISLMKGIFIRFNCLKLNCIMSKMNCIMIMIFLKCNSIKKKLLKNINPFEEKL</sequence>
<dbReference type="EMBL" id="REGN01007624">
    <property type="protein sequence ID" value="RNA05732.1"/>
    <property type="molecule type" value="Genomic_DNA"/>
</dbReference>
<reference evidence="1 2" key="1">
    <citation type="journal article" date="2018" name="Sci. Rep.">
        <title>Genomic signatures of local adaptation to the degree of environmental predictability in rotifers.</title>
        <authorList>
            <person name="Franch-Gras L."/>
            <person name="Hahn C."/>
            <person name="Garcia-Roger E.M."/>
            <person name="Carmona M.J."/>
            <person name="Serra M."/>
            <person name="Gomez A."/>
        </authorList>
    </citation>
    <scope>NUCLEOTIDE SEQUENCE [LARGE SCALE GENOMIC DNA]</scope>
    <source>
        <strain evidence="1">HYR1</strain>
    </source>
</reference>
<keyword evidence="2" id="KW-1185">Reference proteome</keyword>
<evidence type="ECO:0000313" key="2">
    <source>
        <dbReference type="Proteomes" id="UP000276133"/>
    </source>
</evidence>
<protein>
    <submittedName>
        <fullName evidence="1">Uncharacterized protein</fullName>
    </submittedName>
</protein>
<gene>
    <name evidence="1" type="ORF">BpHYR1_019572</name>
</gene>
<name>A0A3M7Q3G4_BRAPC</name>